<organism evidence="1">
    <name type="scientific">Candidatus Kentrum sp. TC</name>
    <dbReference type="NCBI Taxonomy" id="2126339"/>
    <lineage>
        <taxon>Bacteria</taxon>
        <taxon>Pseudomonadati</taxon>
        <taxon>Pseudomonadota</taxon>
        <taxon>Gammaproteobacteria</taxon>
        <taxon>Candidatus Kentrum</taxon>
    </lineage>
</organism>
<dbReference type="EMBL" id="CAADFT010000151">
    <property type="protein sequence ID" value="VFK49014.1"/>
    <property type="molecule type" value="Genomic_DNA"/>
</dbReference>
<name>A0A450Z5D7_9GAMM</name>
<sequence>MRPSPLVVGYPYQKARNGWLRRGFAKCILGLRFGVTSPCNPEGRVICGRVVWQGELFERVDVSGSPQHFVDFVAMQFLFYDHFSCIFFQKDGFAFLGDAK</sequence>
<proteinExistence type="predicted"/>
<accession>A0A450Z5D7</accession>
<evidence type="ECO:0000313" key="1">
    <source>
        <dbReference type="EMBL" id="VFK49014.1"/>
    </source>
</evidence>
<gene>
    <name evidence="1" type="ORF">BECKTC1821E_GA0114239_11515</name>
</gene>
<protein>
    <submittedName>
        <fullName evidence="1">Uncharacterized protein</fullName>
    </submittedName>
</protein>
<dbReference type="AlphaFoldDB" id="A0A450Z5D7"/>
<reference evidence="1" key="1">
    <citation type="submission" date="2019-02" db="EMBL/GenBank/DDBJ databases">
        <authorList>
            <person name="Gruber-Vodicka R. H."/>
            <person name="Seah K. B. B."/>
        </authorList>
    </citation>
    <scope>NUCLEOTIDE SEQUENCE</scope>
    <source>
        <strain evidence="1">BECK_BZ125</strain>
    </source>
</reference>